<evidence type="ECO:0000256" key="9">
    <source>
        <dbReference type="SAM" id="Phobius"/>
    </source>
</evidence>
<dbReference type="PANTHER" id="PTHR48022:SF70">
    <property type="entry name" value="MONOSACCHARIDE TRANSPORTER, PUTATIVE (AFU_ORTHOLOGUE AFUA_5G14540)-RELATED"/>
    <property type="match status" value="1"/>
</dbReference>
<protein>
    <submittedName>
        <fullName evidence="11">Sugar transporter</fullName>
    </submittedName>
</protein>
<keyword evidence="5 9" id="KW-1133">Transmembrane helix</keyword>
<feature type="transmembrane region" description="Helical" evidence="9">
    <location>
        <begin position="151"/>
        <end position="173"/>
    </location>
</feature>
<dbReference type="RefSeq" id="XP_018142417.1">
    <property type="nucleotide sequence ID" value="XM_018285330.1"/>
</dbReference>
<dbReference type="EMBL" id="LSBJ02000005">
    <property type="protein sequence ID" value="OAQ65103.1"/>
    <property type="molecule type" value="Genomic_DNA"/>
</dbReference>
<dbReference type="InterPro" id="IPR005828">
    <property type="entry name" value="MFS_sugar_transport-like"/>
</dbReference>
<evidence type="ECO:0000259" key="10">
    <source>
        <dbReference type="PROSITE" id="PS50850"/>
    </source>
</evidence>
<evidence type="ECO:0000256" key="7">
    <source>
        <dbReference type="RuleBase" id="RU003346"/>
    </source>
</evidence>
<feature type="transmembrane region" description="Helical" evidence="9">
    <location>
        <begin position="306"/>
        <end position="327"/>
    </location>
</feature>
<feature type="transmembrane region" description="Helical" evidence="9">
    <location>
        <begin position="377"/>
        <end position="396"/>
    </location>
</feature>
<feature type="transmembrane region" description="Helical" evidence="9">
    <location>
        <begin position="347"/>
        <end position="365"/>
    </location>
</feature>
<dbReference type="Gene3D" id="1.20.1250.20">
    <property type="entry name" value="MFS general substrate transporter like domains"/>
    <property type="match status" value="1"/>
</dbReference>
<evidence type="ECO:0000256" key="4">
    <source>
        <dbReference type="ARBA" id="ARBA00022692"/>
    </source>
</evidence>
<dbReference type="KEGG" id="pchm:VFPPC_06272"/>
<keyword evidence="12" id="KW-1185">Reference proteome</keyword>
<organism evidence="11 12">
    <name type="scientific">Pochonia chlamydosporia 170</name>
    <dbReference type="NCBI Taxonomy" id="1380566"/>
    <lineage>
        <taxon>Eukaryota</taxon>
        <taxon>Fungi</taxon>
        <taxon>Dikarya</taxon>
        <taxon>Ascomycota</taxon>
        <taxon>Pezizomycotina</taxon>
        <taxon>Sordariomycetes</taxon>
        <taxon>Hypocreomycetidae</taxon>
        <taxon>Hypocreales</taxon>
        <taxon>Clavicipitaceae</taxon>
        <taxon>Pochonia</taxon>
    </lineage>
</organism>
<dbReference type="NCBIfam" id="TIGR00879">
    <property type="entry name" value="SP"/>
    <property type="match status" value="1"/>
</dbReference>
<feature type="transmembrane region" description="Helical" evidence="9">
    <location>
        <begin position="99"/>
        <end position="119"/>
    </location>
</feature>
<dbReference type="Proteomes" id="UP000078397">
    <property type="component" value="Unassembled WGS sequence"/>
</dbReference>
<feature type="transmembrane region" description="Helical" evidence="9">
    <location>
        <begin position="408"/>
        <end position="426"/>
    </location>
</feature>
<feature type="transmembrane region" description="Helical" evidence="9">
    <location>
        <begin position="185"/>
        <end position="206"/>
    </location>
</feature>
<evidence type="ECO:0000313" key="12">
    <source>
        <dbReference type="Proteomes" id="UP000078397"/>
    </source>
</evidence>
<evidence type="ECO:0000256" key="2">
    <source>
        <dbReference type="ARBA" id="ARBA00010992"/>
    </source>
</evidence>
<comment type="subcellular location">
    <subcellularLocation>
        <location evidence="1">Membrane</location>
        <topology evidence="1">Multi-pass membrane protein</topology>
    </subcellularLocation>
</comment>
<feature type="compositionally biased region" description="Basic and acidic residues" evidence="8">
    <location>
        <begin position="1"/>
        <end position="11"/>
    </location>
</feature>
<dbReference type="AlphaFoldDB" id="A0A179FJA2"/>
<comment type="caution">
    <text evidence="11">The sequence shown here is derived from an EMBL/GenBank/DDBJ whole genome shotgun (WGS) entry which is preliminary data.</text>
</comment>
<dbReference type="GO" id="GO:0016020">
    <property type="term" value="C:membrane"/>
    <property type="evidence" value="ECO:0007669"/>
    <property type="project" value="UniProtKB-SubCell"/>
</dbReference>
<dbReference type="PROSITE" id="PS50850">
    <property type="entry name" value="MFS"/>
    <property type="match status" value="1"/>
</dbReference>
<evidence type="ECO:0000313" key="11">
    <source>
        <dbReference type="EMBL" id="OAQ65103.1"/>
    </source>
</evidence>
<dbReference type="GeneID" id="28849324"/>
<dbReference type="InterPro" id="IPR050360">
    <property type="entry name" value="MFS_Sugar_Transporters"/>
</dbReference>
<reference evidence="11 12" key="1">
    <citation type="journal article" date="2016" name="PLoS Pathog.">
        <title>Biosynthesis of antibiotic leucinostatins in bio-control fungus Purpureocillium lilacinum and their inhibition on phytophthora revealed by genome mining.</title>
        <authorList>
            <person name="Wang G."/>
            <person name="Liu Z."/>
            <person name="Lin R."/>
            <person name="Li E."/>
            <person name="Mao Z."/>
            <person name="Ling J."/>
            <person name="Yang Y."/>
            <person name="Yin W.B."/>
            <person name="Xie B."/>
        </authorList>
    </citation>
    <scope>NUCLEOTIDE SEQUENCE [LARGE SCALE GENOMIC DNA]</scope>
    <source>
        <strain evidence="11">170</strain>
    </source>
</reference>
<feature type="domain" description="Major facilitator superfamily (MFS) profile" evidence="10">
    <location>
        <begin position="56"/>
        <end position="498"/>
    </location>
</feature>
<dbReference type="Pfam" id="PF00083">
    <property type="entry name" value="Sugar_tr"/>
    <property type="match status" value="1"/>
</dbReference>
<dbReference type="FunFam" id="1.20.1250.20:FF:000134">
    <property type="entry name" value="MFS sugar transporter protein"/>
    <property type="match status" value="1"/>
</dbReference>
<feature type="transmembrane region" description="Helical" evidence="9">
    <location>
        <begin position="473"/>
        <end position="494"/>
    </location>
</feature>
<feature type="region of interest" description="Disordered" evidence="8">
    <location>
        <begin position="1"/>
        <end position="24"/>
    </location>
</feature>
<evidence type="ECO:0000256" key="1">
    <source>
        <dbReference type="ARBA" id="ARBA00004141"/>
    </source>
</evidence>
<accession>A0A179FJA2</accession>
<dbReference type="InterPro" id="IPR020846">
    <property type="entry name" value="MFS_dom"/>
</dbReference>
<evidence type="ECO:0000256" key="5">
    <source>
        <dbReference type="ARBA" id="ARBA00022989"/>
    </source>
</evidence>
<name>A0A179FJA2_METCM</name>
<dbReference type="SUPFAM" id="SSF103473">
    <property type="entry name" value="MFS general substrate transporter"/>
    <property type="match status" value="1"/>
</dbReference>
<gene>
    <name evidence="11" type="ORF">VFPPC_06272</name>
</gene>
<proteinExistence type="inferred from homology"/>
<dbReference type="OrthoDB" id="6133115at2759"/>
<keyword evidence="4 9" id="KW-0812">Transmembrane</keyword>
<comment type="similarity">
    <text evidence="2 7">Belongs to the major facilitator superfamily. Sugar transporter (TC 2.A.1.1) family.</text>
</comment>
<evidence type="ECO:0000256" key="8">
    <source>
        <dbReference type="SAM" id="MobiDB-lite"/>
    </source>
</evidence>
<dbReference type="InterPro" id="IPR036259">
    <property type="entry name" value="MFS_trans_sf"/>
</dbReference>
<dbReference type="GO" id="GO:0005351">
    <property type="term" value="F:carbohydrate:proton symporter activity"/>
    <property type="evidence" value="ECO:0007669"/>
    <property type="project" value="TreeGrafter"/>
</dbReference>
<sequence length="524" mass="57479">MADTEKTKDAFTENAGDNDSHIEAAKGTPEALVTTLGVTGGAPNPWGRGHVQLYAACGIIYLCSTMNGYDGSLMGSINALPEYQSYYNLKEGGSSSTGLVFSIFQIAQMVGALFTWLCDWQGRKRVMIAACFGICASAIFTALAPSLSAFIGARFLLSFFSTIATVAAPLLLVEIAPPLYRGTVAGTYNTLYYMGSIIATFAMYGANKHLSGNLKWRLPLWLQMLCPGFVCILGWLVPESPRWLVAKGRVEEAKEFIIKHHANGDANHPIVAIEMHEIEDSLAGVRLNSPKAYFDLRSLFKSRARLYRLMLAVAMAWFGQFSGNNVASYYLPTMVQGVGITSVDTQLLLNAIYAVTGWIAATLGARLHDVFGRRKMLMSSCGGMAVALAIMAATTATYQKTGDKEASSASIAFIYIFGVIFAVAFTPMQPIYPAEVLSNDMRANGMMVFQITAGCSSFVNTFAAPIAMQNIKYWFYVFFVFWDVFELVFIYFFFVETKGRTLEELDQVFEAPNPRKASTRKIST</sequence>
<evidence type="ECO:0000256" key="3">
    <source>
        <dbReference type="ARBA" id="ARBA00022448"/>
    </source>
</evidence>
<evidence type="ECO:0000256" key="6">
    <source>
        <dbReference type="ARBA" id="ARBA00023136"/>
    </source>
</evidence>
<keyword evidence="3 7" id="KW-0813">Transport</keyword>
<dbReference type="InterPro" id="IPR003663">
    <property type="entry name" value="Sugar/inositol_transpt"/>
</dbReference>
<feature type="transmembrane region" description="Helical" evidence="9">
    <location>
        <begin position="447"/>
        <end position="467"/>
    </location>
</feature>
<feature type="transmembrane region" description="Helical" evidence="9">
    <location>
        <begin position="218"/>
        <end position="237"/>
    </location>
</feature>
<keyword evidence="6 9" id="KW-0472">Membrane</keyword>
<feature type="transmembrane region" description="Helical" evidence="9">
    <location>
        <begin position="126"/>
        <end position="145"/>
    </location>
</feature>
<dbReference type="PANTHER" id="PTHR48022">
    <property type="entry name" value="PLASTIDIC GLUCOSE TRANSPORTER 4"/>
    <property type="match status" value="1"/>
</dbReference>
<keyword evidence="11" id="KW-0762">Sugar transport</keyword>